<dbReference type="OrthoDB" id="7193459at2"/>
<gene>
    <name evidence="2" type="ORF">ELE36_17060</name>
</gene>
<dbReference type="RefSeq" id="WP_129835419.1">
    <property type="nucleotide sequence ID" value="NZ_CP035704.1"/>
</dbReference>
<dbReference type="Proteomes" id="UP000291562">
    <property type="component" value="Chromosome"/>
</dbReference>
<evidence type="ECO:0000313" key="3">
    <source>
        <dbReference type="Proteomes" id="UP000291562"/>
    </source>
</evidence>
<dbReference type="EMBL" id="CP035704">
    <property type="protein sequence ID" value="QBB71932.1"/>
    <property type="molecule type" value="Genomic_DNA"/>
</dbReference>
<reference evidence="2 3" key="1">
    <citation type="submission" date="2019-01" db="EMBL/GenBank/DDBJ databases">
        <title>Pseudolysobacter antarctica gen. nov., sp. nov., isolated from Fildes Peninsula, Antarctica.</title>
        <authorList>
            <person name="Wei Z."/>
            <person name="Peng F."/>
        </authorList>
    </citation>
    <scope>NUCLEOTIDE SEQUENCE [LARGE SCALE GENOMIC DNA]</scope>
    <source>
        <strain evidence="2 3">AQ6-296</strain>
    </source>
</reference>
<dbReference type="KEGG" id="xbc:ELE36_17060"/>
<sequence>MKIRQAIVLMAVLVSFAAFGSDEASNEPAVKKITDPAEFKVLTLDLQKQMDQGGRYEFVKPEERKRVNSDFEKIQSLLEKQASGSKLNQNEIADQYTAQNEANAIFHKRDGERVICERRKPIGSNVPITICNTYAELQHIHDSSQNYMREEQKRSPSLHAGS</sequence>
<dbReference type="AlphaFoldDB" id="A0A411HN84"/>
<accession>A0A411HN84</accession>
<name>A0A411HN84_9GAMM</name>
<feature type="chain" id="PRO_5019551284" evidence="1">
    <location>
        <begin position="21"/>
        <end position="162"/>
    </location>
</feature>
<protein>
    <submittedName>
        <fullName evidence="2">Uncharacterized protein</fullName>
    </submittedName>
</protein>
<keyword evidence="1" id="KW-0732">Signal</keyword>
<evidence type="ECO:0000313" key="2">
    <source>
        <dbReference type="EMBL" id="QBB71932.1"/>
    </source>
</evidence>
<organism evidence="2 3">
    <name type="scientific">Pseudolysobacter antarcticus</name>
    <dbReference type="NCBI Taxonomy" id="2511995"/>
    <lineage>
        <taxon>Bacteria</taxon>
        <taxon>Pseudomonadati</taxon>
        <taxon>Pseudomonadota</taxon>
        <taxon>Gammaproteobacteria</taxon>
        <taxon>Lysobacterales</taxon>
        <taxon>Rhodanobacteraceae</taxon>
        <taxon>Pseudolysobacter</taxon>
    </lineage>
</organism>
<feature type="signal peptide" evidence="1">
    <location>
        <begin position="1"/>
        <end position="20"/>
    </location>
</feature>
<proteinExistence type="predicted"/>
<keyword evidence="3" id="KW-1185">Reference proteome</keyword>
<evidence type="ECO:0000256" key="1">
    <source>
        <dbReference type="SAM" id="SignalP"/>
    </source>
</evidence>